<evidence type="ECO:0000256" key="6">
    <source>
        <dbReference type="ARBA" id="ARBA00022853"/>
    </source>
</evidence>
<evidence type="ECO:0000313" key="14">
    <source>
        <dbReference type="Proteomes" id="UP000198372"/>
    </source>
</evidence>
<dbReference type="InterPro" id="IPR037138">
    <property type="entry name" value="His_deacetylse_dom_sf"/>
</dbReference>
<dbReference type="SUPFAM" id="SSF52768">
    <property type="entry name" value="Arginase/deacetylase"/>
    <property type="match status" value="1"/>
</dbReference>
<dbReference type="InterPro" id="IPR019154">
    <property type="entry name" value="Arb2-like_domain"/>
</dbReference>
<proteinExistence type="inferred from homology"/>
<feature type="region of interest" description="Disordered" evidence="10">
    <location>
        <begin position="960"/>
        <end position="1051"/>
    </location>
</feature>
<feature type="compositionally biased region" description="Low complexity" evidence="10">
    <location>
        <begin position="55"/>
        <end position="65"/>
    </location>
</feature>
<comment type="subcellular location">
    <subcellularLocation>
        <location evidence="1">Nucleus</location>
    </subcellularLocation>
</comment>
<gene>
    <name evidence="13" type="ORF">BQ2448_7321</name>
</gene>
<evidence type="ECO:0000256" key="7">
    <source>
        <dbReference type="ARBA" id="ARBA00023015"/>
    </source>
</evidence>
<accession>A0A238FJS3</accession>
<keyword evidence="9" id="KW-0539">Nucleus</keyword>
<evidence type="ECO:0000256" key="2">
    <source>
        <dbReference type="ARBA" id="ARBA00007738"/>
    </source>
</evidence>
<dbReference type="PANTHER" id="PTHR10625">
    <property type="entry name" value="HISTONE DEACETYLASE HDAC1-RELATED"/>
    <property type="match status" value="1"/>
</dbReference>
<dbReference type="Gene3D" id="3.40.800.20">
    <property type="entry name" value="Histone deacetylase domain"/>
    <property type="match status" value="1"/>
</dbReference>
<feature type="compositionally biased region" description="Low complexity" evidence="10">
    <location>
        <begin position="104"/>
        <end position="114"/>
    </location>
</feature>
<dbReference type="GO" id="GO:0000118">
    <property type="term" value="C:histone deacetylase complex"/>
    <property type="evidence" value="ECO:0007669"/>
    <property type="project" value="TreeGrafter"/>
</dbReference>
<feature type="compositionally biased region" description="Low complexity" evidence="10">
    <location>
        <begin position="127"/>
        <end position="167"/>
    </location>
</feature>
<keyword evidence="4" id="KW-0678">Repressor</keyword>
<feature type="compositionally biased region" description="Basic and acidic residues" evidence="10">
    <location>
        <begin position="1023"/>
        <end position="1037"/>
    </location>
</feature>
<dbReference type="InterPro" id="IPR023801">
    <property type="entry name" value="His_deacetylse_dom"/>
</dbReference>
<evidence type="ECO:0000256" key="9">
    <source>
        <dbReference type="ARBA" id="ARBA00023242"/>
    </source>
</evidence>
<dbReference type="AlphaFoldDB" id="A0A238FJS3"/>
<evidence type="ECO:0000256" key="8">
    <source>
        <dbReference type="ARBA" id="ARBA00023163"/>
    </source>
</evidence>
<dbReference type="EC" id="3.5.1.98" evidence="3"/>
<sequence>MDESRLSQEPYTQAIPDPESFNTPNSATTATASTTTNGNDTSIGSDPTNQTQLDPPSSSMMLPSSCAVAPSSTQGPNPIQYDSTTSSTSTSSSSMKPSVEERPSSSSSSFPVPSTETDIVVDPPRLSTVGAPSGPSTSTPAAGTAPPDGPHPSTTSSTHSLAPTPSANPASAVDPVIITHNPDGTRAPVVAHVLGFAAVRAIANAHPNPQPYVEPPPYVSPTHVDSASTGVAKNSHPIRISLNEEEERMRPEQRHALQVAASRAAKAKTPEVMREEQVLRLDAKTLKKMGLGRTPSGYCYSSRMTMHQQLPAVARGELHPEQPARITGIYHKLNDTGFLGRMDRIAVREALRDEVTLVHSQAHFDRVRALGCEWCQLHSFQTPEYLETCSEYFDRLSLYVNPDTALCARLSCGGVIEMCGAVAEGRIRNGFAIVRPPGHHAEPEDAMGFCFFNNVAVAAKWLRTIYDDGQGVASQPDGGTFSSTTSSSSSSTTRVKKMNKILILDWDVHHGNGTQKAFWDDPNVLYMSLHRHDGTFYPGGTYGAAETVGDGAGRGYSVNVPFPHTGMGDADYIYAFQQIIMPIAYEFAPDFVLVSAGYDAAEGDELGQMKVTPAGFAHMTHLLSVLADGKLVLALEGGYNVESVVKSAHACVEVLVGDEPRRLELGAASQSATNVCHEVMKVQSKYWKSMGYAMESPEEAKEAGRMIPLAEMLKSHRVYELYHEYGLYNVELADPELEEAYRDQVLCSADVYDCETLIIFMHDIGSMKASFTAANLDIDLERTTLIDTSREVLDWAITDHGFGIVDVNFLAHTVTHKGTIIVPDRVRDARLEKELALFIWDQIAGLSIATNIVLFSMGTGSRAMMNILQNRQSVRERVRACIEVLGLEHPPELGAESGIRGWFKEKSLVMLPSTHPLHEDSRKAGKHQKKYGNVFRSMPEDEGRPIHLLRASMGKVKEFVRDRLPVSTRPPRSSKSDDGEGEGEGQGQPMDEGEGRNGPAAGAGGDVEAEAAPMTTGDAMELEAGKEEVSAPVDETRPTTTEDSQAPTTSMVVDGVPGEVPTQNAEVAPTVNGGVDVAMREEDGSE</sequence>
<evidence type="ECO:0000256" key="5">
    <source>
        <dbReference type="ARBA" id="ARBA00022801"/>
    </source>
</evidence>
<keyword evidence="6" id="KW-0156">Chromatin regulator</keyword>
<evidence type="ECO:0000313" key="13">
    <source>
        <dbReference type="EMBL" id="SCV73395.1"/>
    </source>
</evidence>
<dbReference type="GO" id="GO:0040029">
    <property type="term" value="P:epigenetic regulation of gene expression"/>
    <property type="evidence" value="ECO:0007669"/>
    <property type="project" value="TreeGrafter"/>
</dbReference>
<dbReference type="EMBL" id="FMSP01000018">
    <property type="protein sequence ID" value="SCV73395.1"/>
    <property type="molecule type" value="Genomic_DNA"/>
</dbReference>
<protein>
    <recommendedName>
        <fullName evidence="3">histone deacetylase</fullName>
        <ecNumber evidence="3">3.5.1.98</ecNumber>
    </recommendedName>
</protein>
<dbReference type="Pfam" id="PF09757">
    <property type="entry name" value="Arb2-like"/>
    <property type="match status" value="1"/>
</dbReference>
<name>A0A238FJS3_9BASI</name>
<comment type="similarity">
    <text evidence="2">Belongs to the histone deacetylase family. HD type 2 subfamily.</text>
</comment>
<keyword evidence="5" id="KW-0378">Hydrolase</keyword>
<evidence type="ECO:0000256" key="1">
    <source>
        <dbReference type="ARBA" id="ARBA00004123"/>
    </source>
</evidence>
<feature type="compositionally biased region" description="Polar residues" evidence="10">
    <location>
        <begin position="1038"/>
        <end position="1051"/>
    </location>
</feature>
<evidence type="ECO:0000256" key="3">
    <source>
        <dbReference type="ARBA" id="ARBA00012111"/>
    </source>
</evidence>
<dbReference type="Pfam" id="PF00850">
    <property type="entry name" value="Hist_deacetyl"/>
    <property type="match status" value="2"/>
</dbReference>
<feature type="compositionally biased region" description="Low complexity" evidence="10">
    <location>
        <begin position="22"/>
        <end position="42"/>
    </location>
</feature>
<evidence type="ECO:0000256" key="4">
    <source>
        <dbReference type="ARBA" id="ARBA00022491"/>
    </source>
</evidence>
<evidence type="ECO:0000256" key="10">
    <source>
        <dbReference type="SAM" id="MobiDB-lite"/>
    </source>
</evidence>
<feature type="region of interest" description="Disordered" evidence="10">
    <location>
        <begin position="1"/>
        <end position="176"/>
    </location>
</feature>
<evidence type="ECO:0000259" key="12">
    <source>
        <dbReference type="Pfam" id="PF09757"/>
    </source>
</evidence>
<feature type="region of interest" description="Disordered" evidence="10">
    <location>
        <begin position="473"/>
        <end position="492"/>
    </location>
</feature>
<feature type="compositionally biased region" description="Polar residues" evidence="10">
    <location>
        <begin position="70"/>
        <end position="82"/>
    </location>
</feature>
<keyword evidence="14" id="KW-1185">Reference proteome</keyword>
<dbReference type="PRINTS" id="PR01270">
    <property type="entry name" value="HDASUPER"/>
</dbReference>
<dbReference type="Proteomes" id="UP000198372">
    <property type="component" value="Unassembled WGS sequence"/>
</dbReference>
<feature type="domain" description="Arb2-like" evidence="12">
    <location>
        <begin position="709"/>
        <end position="941"/>
    </location>
</feature>
<keyword evidence="7" id="KW-0805">Transcription regulation</keyword>
<feature type="compositionally biased region" description="Low complexity" evidence="10">
    <location>
        <begin position="482"/>
        <end position="492"/>
    </location>
</feature>
<evidence type="ECO:0000259" key="11">
    <source>
        <dbReference type="Pfam" id="PF00850"/>
    </source>
</evidence>
<dbReference type="OrthoDB" id="424012at2759"/>
<dbReference type="STRING" id="269621.A0A238FJS3"/>
<feature type="compositionally biased region" description="Low complexity" evidence="10">
    <location>
        <begin position="83"/>
        <end position="94"/>
    </location>
</feature>
<feature type="domain" description="Histone deacetylase" evidence="11">
    <location>
        <begin position="319"/>
        <end position="464"/>
    </location>
</feature>
<dbReference type="GO" id="GO:0141221">
    <property type="term" value="F:histone deacetylase activity, hydrolytic mechanism"/>
    <property type="evidence" value="ECO:0007669"/>
    <property type="project" value="UniProtKB-EC"/>
</dbReference>
<organism evidence="13 14">
    <name type="scientific">Microbotryum intermedium</name>
    <dbReference type="NCBI Taxonomy" id="269621"/>
    <lineage>
        <taxon>Eukaryota</taxon>
        <taxon>Fungi</taxon>
        <taxon>Dikarya</taxon>
        <taxon>Basidiomycota</taxon>
        <taxon>Pucciniomycotina</taxon>
        <taxon>Microbotryomycetes</taxon>
        <taxon>Microbotryales</taxon>
        <taxon>Microbotryaceae</taxon>
        <taxon>Microbotryum</taxon>
    </lineage>
</organism>
<reference evidence="14" key="1">
    <citation type="submission" date="2016-09" db="EMBL/GenBank/DDBJ databases">
        <authorList>
            <person name="Jeantristanb JTB J.-T."/>
            <person name="Ricardo R."/>
        </authorList>
    </citation>
    <scope>NUCLEOTIDE SEQUENCE [LARGE SCALE GENOMIC DNA]</scope>
</reference>
<feature type="domain" description="Histone deacetylase" evidence="11">
    <location>
        <begin position="496"/>
        <end position="655"/>
    </location>
</feature>
<dbReference type="InterPro" id="IPR000286">
    <property type="entry name" value="HDACs"/>
</dbReference>
<keyword evidence="8" id="KW-0804">Transcription</keyword>
<dbReference type="InterPro" id="IPR023696">
    <property type="entry name" value="Ureohydrolase_dom_sf"/>
</dbReference>
<dbReference type="PANTHER" id="PTHR10625:SF5">
    <property type="entry name" value="HISTONE DEACETYLASE"/>
    <property type="match status" value="1"/>
</dbReference>
<feature type="compositionally biased region" description="Polar residues" evidence="10">
    <location>
        <begin position="43"/>
        <end position="54"/>
    </location>
</feature>